<accession>A0A087G3Q9</accession>
<evidence type="ECO:0000256" key="1">
    <source>
        <dbReference type="SAM" id="MobiDB-lite"/>
    </source>
</evidence>
<dbReference type="PANTHER" id="PTHR31228">
    <property type="entry name" value="CYSTATIN/MONELLIN SUPERFAMILY PROTEIN"/>
    <property type="match status" value="1"/>
</dbReference>
<reference evidence="3" key="1">
    <citation type="journal article" date="2015" name="Nat. Plants">
        <title>Genome expansion of Arabis alpina linked with retrotransposition and reduced symmetric DNA methylation.</title>
        <authorList>
            <person name="Willing E.M."/>
            <person name="Rawat V."/>
            <person name="Mandakova T."/>
            <person name="Maumus F."/>
            <person name="James G.V."/>
            <person name="Nordstroem K.J."/>
            <person name="Becker C."/>
            <person name="Warthmann N."/>
            <person name="Chica C."/>
            <person name="Szarzynska B."/>
            <person name="Zytnicki M."/>
            <person name="Albani M.C."/>
            <person name="Kiefer C."/>
            <person name="Bergonzi S."/>
            <person name="Castaings L."/>
            <person name="Mateos J.L."/>
            <person name="Berns M.C."/>
            <person name="Bujdoso N."/>
            <person name="Piofczyk T."/>
            <person name="de Lorenzo L."/>
            <person name="Barrero-Sicilia C."/>
            <person name="Mateos I."/>
            <person name="Piednoel M."/>
            <person name="Hagmann J."/>
            <person name="Chen-Min-Tao R."/>
            <person name="Iglesias-Fernandez R."/>
            <person name="Schuster S.C."/>
            <person name="Alonso-Blanco C."/>
            <person name="Roudier F."/>
            <person name="Carbonero P."/>
            <person name="Paz-Ares J."/>
            <person name="Davis S.J."/>
            <person name="Pecinka A."/>
            <person name="Quesneville H."/>
            <person name="Colot V."/>
            <person name="Lysak M.A."/>
            <person name="Weigel D."/>
            <person name="Coupland G."/>
            <person name="Schneeberger K."/>
        </authorList>
    </citation>
    <scope>NUCLEOTIDE SEQUENCE [LARGE SCALE GENOMIC DNA]</scope>
    <source>
        <strain evidence="3">cv. Pajares</strain>
    </source>
</reference>
<dbReference type="Gene3D" id="3.10.450.10">
    <property type="match status" value="1"/>
</dbReference>
<dbReference type="PANTHER" id="PTHR31228:SF25">
    <property type="entry name" value="CYSTATIN-LIKE PROTEIN-RELATED"/>
    <property type="match status" value="1"/>
</dbReference>
<dbReference type="InterPro" id="IPR046350">
    <property type="entry name" value="Cystatin_sf"/>
</dbReference>
<keyword evidence="3" id="KW-1185">Reference proteome</keyword>
<name>A0A087G3Q9_ARAAL</name>
<proteinExistence type="predicted"/>
<dbReference type="AlphaFoldDB" id="A0A087G3Q9"/>
<dbReference type="InterPro" id="IPR006525">
    <property type="entry name" value="Cystatin-related_pln"/>
</dbReference>
<dbReference type="NCBIfam" id="TIGR01638">
    <property type="entry name" value="Atha_cystat_rel"/>
    <property type="match status" value="1"/>
</dbReference>
<gene>
    <name evidence="2" type="ORF">AALP_AAs55560U001400</name>
</gene>
<dbReference type="OrthoDB" id="1112738at2759"/>
<evidence type="ECO:0000313" key="2">
    <source>
        <dbReference type="EMBL" id="KFK24511.1"/>
    </source>
</evidence>
<organism evidence="2 3">
    <name type="scientific">Arabis alpina</name>
    <name type="common">Alpine rock-cress</name>
    <dbReference type="NCBI Taxonomy" id="50452"/>
    <lineage>
        <taxon>Eukaryota</taxon>
        <taxon>Viridiplantae</taxon>
        <taxon>Streptophyta</taxon>
        <taxon>Embryophyta</taxon>
        <taxon>Tracheophyta</taxon>
        <taxon>Spermatophyta</taxon>
        <taxon>Magnoliopsida</taxon>
        <taxon>eudicotyledons</taxon>
        <taxon>Gunneridae</taxon>
        <taxon>Pentapetalae</taxon>
        <taxon>rosids</taxon>
        <taxon>malvids</taxon>
        <taxon>Brassicales</taxon>
        <taxon>Brassicaceae</taxon>
        <taxon>Arabideae</taxon>
        <taxon>Arabis</taxon>
    </lineage>
</organism>
<dbReference type="Gramene" id="KFK24511">
    <property type="protein sequence ID" value="KFK24511"/>
    <property type="gene ID" value="AALP_AAs55560U001400"/>
</dbReference>
<evidence type="ECO:0008006" key="4">
    <source>
        <dbReference type="Google" id="ProtNLM"/>
    </source>
</evidence>
<sequence length="201" mass="23611">MTETGDAKITKLTVSPPLKKQKTDPVSEAEAGDAEIKKVGADSTEMETVPESKAPERRIRRRGKWNDPEYMRQLDMFGEQYEKSQGYDIDWDNLDFYFDTLRLEDALSYDEELNNRELVEMLIKIGIKEVNEENDIQLEFVKYVSANVQLVQGFLFYITFWAKVVSTSNQEPQLYQAEVRKFGDEIFVNEFRFRPTQECYR</sequence>
<evidence type="ECO:0000313" key="3">
    <source>
        <dbReference type="Proteomes" id="UP000029120"/>
    </source>
</evidence>
<protein>
    <recommendedName>
        <fullName evidence="4">Cystatin domain-containing protein</fullName>
    </recommendedName>
</protein>
<dbReference type="SUPFAM" id="SSF54403">
    <property type="entry name" value="Cystatin/monellin"/>
    <property type="match status" value="1"/>
</dbReference>
<dbReference type="EMBL" id="KL968134">
    <property type="protein sequence ID" value="KFK24511.1"/>
    <property type="molecule type" value="Genomic_DNA"/>
</dbReference>
<feature type="region of interest" description="Disordered" evidence="1">
    <location>
        <begin position="1"/>
        <end position="56"/>
    </location>
</feature>
<dbReference type="Proteomes" id="UP000029120">
    <property type="component" value="Unassembled WGS sequence"/>
</dbReference>